<organism evidence="1 2">
    <name type="scientific">Nostoc azollae (strain 0708)</name>
    <name type="common">Anabaena azollae (strain 0708)</name>
    <dbReference type="NCBI Taxonomy" id="551115"/>
    <lineage>
        <taxon>Bacteria</taxon>
        <taxon>Bacillati</taxon>
        <taxon>Cyanobacteriota</taxon>
        <taxon>Cyanophyceae</taxon>
        <taxon>Nostocales</taxon>
        <taxon>Nostocaceae</taxon>
        <taxon>Trichormus</taxon>
    </lineage>
</organism>
<dbReference type="OrthoDB" id="475019at2"/>
<evidence type="ECO:0000313" key="1">
    <source>
        <dbReference type="EMBL" id="ADI65437.1"/>
    </source>
</evidence>
<dbReference type="HOGENOM" id="CLU_176978_0_0_3"/>
<protein>
    <submittedName>
        <fullName evidence="1">Uncharacterized protein</fullName>
    </submittedName>
</protein>
<reference evidence="1 2" key="1">
    <citation type="journal article" date="2010" name="PLoS ONE">
        <title>Genome erosion in a nitrogen-fixing vertically transmitted endosymbiotic multicellular cyanobacterium.</title>
        <authorList>
            <person name="Ran L."/>
            <person name="Larsson J."/>
            <person name="Vigil-Stenman T."/>
            <person name="Nylander J.A."/>
            <person name="Ininbergs K."/>
            <person name="Zheng W.W."/>
            <person name="Lapidus A."/>
            <person name="Lowry S."/>
            <person name="Haselkorn R."/>
            <person name="Bergman B."/>
        </authorList>
    </citation>
    <scope>NUCLEOTIDE SEQUENCE [LARGE SCALE GENOMIC DNA]</scope>
    <source>
        <strain evidence="1 2">0708</strain>
    </source>
</reference>
<dbReference type="Proteomes" id="UP000001511">
    <property type="component" value="Chromosome"/>
</dbReference>
<accession>D7E4X1</accession>
<gene>
    <name evidence="1" type="ordered locus">Aazo_3940</name>
</gene>
<dbReference type="STRING" id="551115.Aazo_3940"/>
<dbReference type="eggNOG" id="COG3464">
    <property type="taxonomic scope" value="Bacteria"/>
</dbReference>
<keyword evidence="2" id="KW-1185">Reference proteome</keyword>
<sequence length="106" mass="12092">MDEFIASPLGEHSKTLLEQRNYLLHTYGEERLNYAKVLARKLPIASGAMESSIRQVVNLRMKGNSKFRLKQNAAIMLHLPCQWIAGSCHNNFCNSIFTSFIHLQTV</sequence>
<name>D7E4X1_NOSA0</name>
<proteinExistence type="predicted"/>
<dbReference type="EMBL" id="CP002059">
    <property type="protein sequence ID" value="ADI65437.1"/>
    <property type="molecule type" value="Genomic_DNA"/>
</dbReference>
<dbReference type="AlphaFoldDB" id="D7E4X1"/>
<evidence type="ECO:0000313" key="2">
    <source>
        <dbReference type="Proteomes" id="UP000001511"/>
    </source>
</evidence>
<dbReference type="KEGG" id="naz:Aazo_3940"/>